<reference evidence="2 3" key="1">
    <citation type="journal article" date="2019" name="Int. J. Syst. Evol. Microbiol.">
        <title>The Global Catalogue of Microorganisms (GCM) 10K type strain sequencing project: providing services to taxonomists for standard genome sequencing and annotation.</title>
        <authorList>
            <consortium name="The Broad Institute Genomics Platform"/>
            <consortium name="The Broad Institute Genome Sequencing Center for Infectious Disease"/>
            <person name="Wu L."/>
            <person name="Ma J."/>
        </authorList>
    </citation>
    <scope>NUCLEOTIDE SEQUENCE [LARGE SCALE GENOMIC DNA]</scope>
    <source>
        <strain evidence="2 3">JCM 30072</strain>
    </source>
</reference>
<proteinExistence type="predicted"/>
<keyword evidence="3" id="KW-1185">Reference proteome</keyword>
<name>A0ABD5W219_9EURY</name>
<evidence type="ECO:0000313" key="3">
    <source>
        <dbReference type="Proteomes" id="UP001596445"/>
    </source>
</evidence>
<dbReference type="InterPro" id="IPR011047">
    <property type="entry name" value="Quinoprotein_ADH-like_sf"/>
</dbReference>
<sequence>MEWTRRRTLACAVGIGTTALAGCLDDGPGRSLSETPTGSWQQVAHDAANTGVSAVTVPDRGTPAWENGDAWEIPPLVADDTVFSVATQVDALDARTGETRWSVDLDAETGDATAPAVTDDALILGVTGRVVAFAREDGEKLWETNIDGVAAGPATADPDDEVVLVPFRRREQGGLVALDVATGDTEWTAQLRVSLYSVPAAIREGRVYAAGYREDETSVLRRYSLDGGTQDWETELTEAETPPVVTSAGVFISDGGKLKRYDHAGANPEVLLDLTGEERTLRGIRALAVAEETAFVLSPDGLFAISVADGSRRWQASVEPLATADSICIGNKTVVVSVTSDEFDTRWPCVAAFDRADGSTRWYHSVGKSFDPTLGPTAIADGAVYFLSNTVDGVAALGDLPPKS</sequence>
<dbReference type="Pfam" id="PF13360">
    <property type="entry name" value="PQQ_2"/>
    <property type="match status" value="2"/>
</dbReference>
<dbReference type="Proteomes" id="UP001596445">
    <property type="component" value="Unassembled WGS sequence"/>
</dbReference>
<organism evidence="2 3">
    <name type="scientific">Halovenus salina</name>
    <dbReference type="NCBI Taxonomy" id="1510225"/>
    <lineage>
        <taxon>Archaea</taxon>
        <taxon>Methanobacteriati</taxon>
        <taxon>Methanobacteriota</taxon>
        <taxon>Stenosarchaea group</taxon>
        <taxon>Halobacteria</taxon>
        <taxon>Halobacteriales</taxon>
        <taxon>Haloarculaceae</taxon>
        <taxon>Halovenus</taxon>
    </lineage>
</organism>
<dbReference type="InterPro" id="IPR002372">
    <property type="entry name" value="PQQ_rpt_dom"/>
</dbReference>
<dbReference type="EMBL" id="JBHSZI010000001">
    <property type="protein sequence ID" value="MFC7058256.1"/>
    <property type="molecule type" value="Genomic_DNA"/>
</dbReference>
<dbReference type="RefSeq" id="WP_267164064.1">
    <property type="nucleotide sequence ID" value="NZ_CP112972.1"/>
</dbReference>
<dbReference type="SUPFAM" id="SSF50998">
    <property type="entry name" value="Quinoprotein alcohol dehydrogenase-like"/>
    <property type="match status" value="1"/>
</dbReference>
<dbReference type="PANTHER" id="PTHR34512">
    <property type="entry name" value="CELL SURFACE PROTEIN"/>
    <property type="match status" value="1"/>
</dbReference>
<gene>
    <name evidence="2" type="ORF">ACFQQG_08795</name>
</gene>
<evidence type="ECO:0000313" key="2">
    <source>
        <dbReference type="EMBL" id="MFC7058256.1"/>
    </source>
</evidence>
<dbReference type="GeneID" id="76630232"/>
<feature type="domain" description="Pyrrolo-quinoline quinone repeat" evidence="1">
    <location>
        <begin position="128"/>
        <end position="321"/>
    </location>
</feature>
<dbReference type="InterPro" id="IPR018391">
    <property type="entry name" value="PQQ_b-propeller_rpt"/>
</dbReference>
<dbReference type="SMART" id="SM00564">
    <property type="entry name" value="PQQ"/>
    <property type="match status" value="4"/>
</dbReference>
<dbReference type="InterPro" id="IPR015943">
    <property type="entry name" value="WD40/YVTN_repeat-like_dom_sf"/>
</dbReference>
<protein>
    <submittedName>
        <fullName evidence="2">PQQ-binding-like beta-propeller repeat protein</fullName>
    </submittedName>
</protein>
<dbReference type="Gene3D" id="2.130.10.10">
    <property type="entry name" value="YVTN repeat-like/Quinoprotein amine dehydrogenase"/>
    <property type="match status" value="2"/>
</dbReference>
<dbReference type="PANTHER" id="PTHR34512:SF30">
    <property type="entry name" value="OUTER MEMBRANE PROTEIN ASSEMBLY FACTOR BAMB"/>
    <property type="match status" value="1"/>
</dbReference>
<comment type="caution">
    <text evidence="2">The sequence shown here is derived from an EMBL/GenBank/DDBJ whole genome shotgun (WGS) entry which is preliminary data.</text>
</comment>
<accession>A0ABD5W219</accession>
<dbReference type="PROSITE" id="PS51257">
    <property type="entry name" value="PROKAR_LIPOPROTEIN"/>
    <property type="match status" value="1"/>
</dbReference>
<evidence type="ECO:0000259" key="1">
    <source>
        <dbReference type="Pfam" id="PF13360"/>
    </source>
</evidence>
<feature type="domain" description="Pyrrolo-quinoline quinone repeat" evidence="1">
    <location>
        <begin position="58"/>
        <end position="123"/>
    </location>
</feature>
<dbReference type="AlphaFoldDB" id="A0ABD5W219"/>